<keyword evidence="3" id="KW-1185">Reference proteome</keyword>
<feature type="compositionally biased region" description="Polar residues" evidence="1">
    <location>
        <begin position="1"/>
        <end position="21"/>
    </location>
</feature>
<accession>A0AAW2CA85</accession>
<protein>
    <submittedName>
        <fullName evidence="2">Uncharacterized protein</fullName>
    </submittedName>
</protein>
<feature type="region of interest" description="Disordered" evidence="1">
    <location>
        <begin position="303"/>
        <end position="352"/>
    </location>
</feature>
<feature type="compositionally biased region" description="Basic and acidic residues" evidence="1">
    <location>
        <begin position="303"/>
        <end position="314"/>
    </location>
</feature>
<gene>
    <name evidence="2" type="ORF">SO802_023950</name>
</gene>
<dbReference type="Proteomes" id="UP001459277">
    <property type="component" value="Unassembled WGS sequence"/>
</dbReference>
<organism evidence="2 3">
    <name type="scientific">Lithocarpus litseifolius</name>
    <dbReference type="NCBI Taxonomy" id="425828"/>
    <lineage>
        <taxon>Eukaryota</taxon>
        <taxon>Viridiplantae</taxon>
        <taxon>Streptophyta</taxon>
        <taxon>Embryophyta</taxon>
        <taxon>Tracheophyta</taxon>
        <taxon>Spermatophyta</taxon>
        <taxon>Magnoliopsida</taxon>
        <taxon>eudicotyledons</taxon>
        <taxon>Gunneridae</taxon>
        <taxon>Pentapetalae</taxon>
        <taxon>rosids</taxon>
        <taxon>fabids</taxon>
        <taxon>Fagales</taxon>
        <taxon>Fagaceae</taxon>
        <taxon>Lithocarpus</taxon>
    </lineage>
</organism>
<evidence type="ECO:0000313" key="3">
    <source>
        <dbReference type="Proteomes" id="UP001459277"/>
    </source>
</evidence>
<dbReference type="EMBL" id="JAZDWU010000008">
    <property type="protein sequence ID" value="KAK9994247.1"/>
    <property type="molecule type" value="Genomic_DNA"/>
</dbReference>
<feature type="compositionally biased region" description="Polar residues" evidence="1">
    <location>
        <begin position="105"/>
        <end position="114"/>
    </location>
</feature>
<name>A0AAW2CA85_9ROSI</name>
<evidence type="ECO:0000313" key="2">
    <source>
        <dbReference type="EMBL" id="KAK9994247.1"/>
    </source>
</evidence>
<feature type="region of interest" description="Disordered" evidence="1">
    <location>
        <begin position="85"/>
        <end position="143"/>
    </location>
</feature>
<reference evidence="2 3" key="1">
    <citation type="submission" date="2024-01" db="EMBL/GenBank/DDBJ databases">
        <title>A telomere-to-telomere, gap-free genome of sweet tea (Lithocarpus litseifolius).</title>
        <authorList>
            <person name="Zhou J."/>
        </authorList>
    </citation>
    <scope>NUCLEOTIDE SEQUENCE [LARGE SCALE GENOMIC DNA]</scope>
    <source>
        <strain evidence="2">Zhou-2022a</strain>
        <tissue evidence="2">Leaf</tissue>
    </source>
</reference>
<proteinExistence type="predicted"/>
<comment type="caution">
    <text evidence="2">The sequence shown here is derived from an EMBL/GenBank/DDBJ whole genome shotgun (WGS) entry which is preliminary data.</text>
</comment>
<sequence>MMSRLFRSNSTNSLASRSTSLPEIPQETEIINSEGYEFSDVDLKLGEWNLPKIQNPDQDSKLDFVQQLADGSVRLSFDKSRFRSPLDDYRPRSRRDLGPEFQGVKTRSQVSTPCYTAKQDSVVDQEDDNSQKVESPSGIDMEDPYQDYDLKVLRKAFEPDMDALGKEFDLEKNRVKREPYRANHTREQKVEVLNCWKEFLKEQTRRITPRTQIEDPVTKAQKLSEFRATLVKETSKPEPKIREPKVDLDKIYDRFSRSKKEVTVNDLQKEIKETKSEVRTLKQEMTILRVDNSLLDKKVKNLEETSHQENEKDPPSQNTSDEEDETVNPTADMVQDEQPITDIIHNKQPSGEKFLQTMNRINF</sequence>
<evidence type="ECO:0000256" key="1">
    <source>
        <dbReference type="SAM" id="MobiDB-lite"/>
    </source>
</evidence>
<feature type="compositionally biased region" description="Basic and acidic residues" evidence="1">
    <location>
        <begin position="85"/>
        <end position="98"/>
    </location>
</feature>
<feature type="region of interest" description="Disordered" evidence="1">
    <location>
        <begin position="1"/>
        <end position="22"/>
    </location>
</feature>
<dbReference type="AlphaFoldDB" id="A0AAW2CA85"/>